<protein>
    <submittedName>
        <fullName evidence="6">HipA domain protein</fullName>
    </submittedName>
</protein>
<evidence type="ECO:0000256" key="3">
    <source>
        <dbReference type="ARBA" id="ARBA00022777"/>
    </source>
</evidence>
<reference evidence="6 7" key="1">
    <citation type="submission" date="2014-12" db="EMBL/GenBank/DDBJ databases">
        <title>Complete genome sequence of Bifidobacterium longum subsp. infantis BT1.</title>
        <authorList>
            <person name="Kim J.F."/>
            <person name="Kwak M.-J."/>
        </authorList>
    </citation>
    <scope>NUCLEOTIDE SEQUENCE [LARGE SCALE GENOMIC DNA]</scope>
    <source>
        <strain evidence="6 7">BT1</strain>
    </source>
</reference>
<feature type="domain" description="HipA-like C-terminal" evidence="4">
    <location>
        <begin position="152"/>
        <end position="378"/>
    </location>
</feature>
<gene>
    <name evidence="6" type="ORF">RY67_1948</name>
</gene>
<dbReference type="GO" id="GO:0004674">
    <property type="term" value="F:protein serine/threonine kinase activity"/>
    <property type="evidence" value="ECO:0007669"/>
    <property type="project" value="TreeGrafter"/>
</dbReference>
<evidence type="ECO:0000259" key="4">
    <source>
        <dbReference type="Pfam" id="PF07804"/>
    </source>
</evidence>
<dbReference type="GO" id="GO:0005829">
    <property type="term" value="C:cytosol"/>
    <property type="evidence" value="ECO:0007669"/>
    <property type="project" value="TreeGrafter"/>
</dbReference>
<name>A0A0M4LJ19_BIFLI</name>
<dbReference type="PANTHER" id="PTHR37419:SF1">
    <property type="entry name" value="SERINE_THREONINE-PROTEIN KINASE TOXIN HIPA"/>
    <property type="match status" value="1"/>
</dbReference>
<dbReference type="NCBIfam" id="TIGR03071">
    <property type="entry name" value="couple_hipA"/>
    <property type="match status" value="1"/>
</dbReference>
<dbReference type="PATRIC" id="fig|1682.24.peg.1897"/>
<evidence type="ECO:0000259" key="5">
    <source>
        <dbReference type="Pfam" id="PF13657"/>
    </source>
</evidence>
<dbReference type="PANTHER" id="PTHR37419">
    <property type="entry name" value="SERINE/THREONINE-PROTEIN KINASE TOXIN HIPA"/>
    <property type="match status" value="1"/>
</dbReference>
<dbReference type="InterPro" id="IPR052028">
    <property type="entry name" value="HipA_Ser/Thr_kinase"/>
</dbReference>
<dbReference type="RefSeq" id="WP_231837813.1">
    <property type="nucleotide sequence ID" value="NZ_CABHMM010000001.1"/>
</dbReference>
<dbReference type="Pfam" id="PF07804">
    <property type="entry name" value="HipA_C"/>
    <property type="match status" value="1"/>
</dbReference>
<dbReference type="EMBL" id="CP010411">
    <property type="protein sequence ID" value="ALE09950.1"/>
    <property type="molecule type" value="Genomic_DNA"/>
</dbReference>
<proteinExistence type="inferred from homology"/>
<dbReference type="InterPro" id="IPR017508">
    <property type="entry name" value="HipA_N1"/>
</dbReference>
<sequence>MMRGERLHVWTDGDHVGEFMRTSGGHVSFHYDSKEGAPISLSLPRTGKSSGKAASAFLENLLPDDENARRRMASRLHLDSTDTFKLLADADTVGGLVFSDKPELPHHPIEAKPLDEEEIGNQIGYVRANGYNWFARDDEDEFYERDTPKCRFSIAGGQPKFTLARRAGVWLWPNASIPSTHIIKPEMRDCPGSHRVEDAALTLGTLCGLPVSEHGILTANGAEAFITRRFDRIVDGNNVRRIHCEDLAQAMGMDPESKYEIGAASCVRFLHHFDPSDETGYEWVRRLAFNVSSGDSDSHGKNYSIVLAENGFRFAPMYDMTVTRIWPHVDQEMAMPINGVEFAELLTPFDWEAFAEEAGLDGERVAHIARTMAGAVLDHLDEASAGLPDSLRESMRKAVSKANENIQPLHRRMSKPKANTASFSGGGVWVSPHIRSGYEVSGYWRSR</sequence>
<dbReference type="AlphaFoldDB" id="A0A0M4LJ19"/>
<evidence type="ECO:0000256" key="2">
    <source>
        <dbReference type="ARBA" id="ARBA00022679"/>
    </source>
</evidence>
<keyword evidence="2" id="KW-0808">Transferase</keyword>
<keyword evidence="3" id="KW-0418">Kinase</keyword>
<evidence type="ECO:0000256" key="1">
    <source>
        <dbReference type="ARBA" id="ARBA00010164"/>
    </source>
</evidence>
<evidence type="ECO:0000313" key="7">
    <source>
        <dbReference type="Proteomes" id="UP000067206"/>
    </source>
</evidence>
<feature type="domain" description="HipA N-terminal subdomain 1" evidence="5">
    <location>
        <begin position="7"/>
        <end position="89"/>
    </location>
</feature>
<dbReference type="Pfam" id="PF13657">
    <property type="entry name" value="Couple_hipA"/>
    <property type="match status" value="1"/>
</dbReference>
<dbReference type="Proteomes" id="UP000067206">
    <property type="component" value="Chromosome"/>
</dbReference>
<dbReference type="InterPro" id="IPR012893">
    <property type="entry name" value="HipA-like_C"/>
</dbReference>
<accession>A0A0M4LJ19</accession>
<organism evidence="6 7">
    <name type="scientific">Bifidobacterium longum subsp. infantis</name>
    <dbReference type="NCBI Taxonomy" id="1682"/>
    <lineage>
        <taxon>Bacteria</taxon>
        <taxon>Bacillati</taxon>
        <taxon>Actinomycetota</taxon>
        <taxon>Actinomycetes</taxon>
        <taxon>Bifidobacteriales</taxon>
        <taxon>Bifidobacteriaceae</taxon>
        <taxon>Bifidobacterium</taxon>
    </lineage>
</organism>
<evidence type="ECO:0000313" key="6">
    <source>
        <dbReference type="EMBL" id="ALE09950.1"/>
    </source>
</evidence>
<comment type="similarity">
    <text evidence="1">Belongs to the HipA Ser/Thr kinase family.</text>
</comment>